<dbReference type="Gramene" id="OMERI03G16890.1">
    <property type="protein sequence ID" value="OMERI03G16890.1"/>
    <property type="gene ID" value="OMERI03G16890"/>
</dbReference>
<proteinExistence type="predicted"/>
<evidence type="ECO:0000313" key="1">
    <source>
        <dbReference type="EnsemblPlants" id="OMERI03G16890.1"/>
    </source>
</evidence>
<organism evidence="1">
    <name type="scientific">Oryza meridionalis</name>
    <dbReference type="NCBI Taxonomy" id="40149"/>
    <lineage>
        <taxon>Eukaryota</taxon>
        <taxon>Viridiplantae</taxon>
        <taxon>Streptophyta</taxon>
        <taxon>Embryophyta</taxon>
        <taxon>Tracheophyta</taxon>
        <taxon>Spermatophyta</taxon>
        <taxon>Magnoliopsida</taxon>
        <taxon>Liliopsida</taxon>
        <taxon>Poales</taxon>
        <taxon>Poaceae</taxon>
        <taxon>BOP clade</taxon>
        <taxon>Oryzoideae</taxon>
        <taxon>Oryzeae</taxon>
        <taxon>Oryzinae</taxon>
        <taxon>Oryza</taxon>
    </lineage>
</organism>
<dbReference type="AlphaFoldDB" id="A0A0E0D141"/>
<keyword evidence="2" id="KW-1185">Reference proteome</keyword>
<sequence length="127" mass="13498">MDHGRQLLVTSRGAGTGGAGTGGRPLCCRPPRLLPIPCPHVLPSRELCCLWLGELEIEADLGLELLGLLPLLGNAQTFKHGVVGVFIGANGHGCDEAEDIVEPAGAAAPVDRLGDDRMNRMAWQRRQ</sequence>
<name>A0A0E0D141_9ORYZ</name>
<accession>A0A0E0D141</accession>
<dbReference type="EnsemblPlants" id="OMERI03G16890.1">
    <property type="protein sequence ID" value="OMERI03G16890.1"/>
    <property type="gene ID" value="OMERI03G16890"/>
</dbReference>
<evidence type="ECO:0000313" key="2">
    <source>
        <dbReference type="Proteomes" id="UP000008021"/>
    </source>
</evidence>
<reference evidence="1" key="1">
    <citation type="submission" date="2015-04" db="UniProtKB">
        <authorList>
            <consortium name="EnsemblPlants"/>
        </authorList>
    </citation>
    <scope>IDENTIFICATION</scope>
</reference>
<reference evidence="1" key="2">
    <citation type="submission" date="2018-05" db="EMBL/GenBank/DDBJ databases">
        <title>OmerRS3 (Oryza meridionalis Reference Sequence Version 3).</title>
        <authorList>
            <person name="Zhang J."/>
            <person name="Kudrna D."/>
            <person name="Lee S."/>
            <person name="Talag J."/>
            <person name="Welchert J."/>
            <person name="Wing R.A."/>
        </authorList>
    </citation>
    <scope>NUCLEOTIDE SEQUENCE [LARGE SCALE GENOMIC DNA]</scope>
    <source>
        <strain evidence="1">cv. OR44</strain>
    </source>
</reference>
<protein>
    <submittedName>
        <fullName evidence="1">Uncharacterized protein</fullName>
    </submittedName>
</protein>
<dbReference type="HOGENOM" id="CLU_1974050_0_0_1"/>
<dbReference type="Proteomes" id="UP000008021">
    <property type="component" value="Chromosome 3"/>
</dbReference>